<name>A0A9P8UYK1_9PEZI</name>
<dbReference type="GeneID" id="70137936"/>
<dbReference type="AlphaFoldDB" id="A0A9P8UYK1"/>
<keyword evidence="9" id="KW-1185">Reference proteome</keyword>
<proteinExistence type="inferred from homology"/>
<dbReference type="PANTHER" id="PTHR11552:SF115">
    <property type="entry name" value="DEHYDROGENASE XPTC-RELATED"/>
    <property type="match status" value="1"/>
</dbReference>
<keyword evidence="3 4" id="KW-0274">FAD</keyword>
<dbReference type="Gene3D" id="3.30.560.10">
    <property type="entry name" value="Glucose Oxidase, domain 3"/>
    <property type="match status" value="1"/>
</dbReference>
<dbReference type="Pfam" id="PF00732">
    <property type="entry name" value="GMC_oxred_N"/>
    <property type="match status" value="1"/>
</dbReference>
<dbReference type="Proteomes" id="UP000758603">
    <property type="component" value="Unassembled WGS sequence"/>
</dbReference>
<dbReference type="InterPro" id="IPR007867">
    <property type="entry name" value="GMC_OxRtase_C"/>
</dbReference>
<evidence type="ECO:0000313" key="9">
    <source>
        <dbReference type="Proteomes" id="UP000758603"/>
    </source>
</evidence>
<comment type="caution">
    <text evidence="8">The sequence shown here is derived from an EMBL/GenBank/DDBJ whole genome shotgun (WGS) entry which is preliminary data.</text>
</comment>
<dbReference type="RefSeq" id="XP_045965057.1">
    <property type="nucleotide sequence ID" value="XM_046109045.1"/>
</dbReference>
<evidence type="ECO:0000256" key="5">
    <source>
        <dbReference type="SAM" id="SignalP"/>
    </source>
</evidence>
<feature type="binding site" evidence="3">
    <location>
        <position position="113"/>
    </location>
    <ligand>
        <name>FAD</name>
        <dbReference type="ChEBI" id="CHEBI:57692"/>
    </ligand>
</feature>
<gene>
    <name evidence="8" type="ORF">BKA67DRAFT_687258</name>
</gene>
<organism evidence="8 9">
    <name type="scientific">Truncatella angustata</name>
    <dbReference type="NCBI Taxonomy" id="152316"/>
    <lineage>
        <taxon>Eukaryota</taxon>
        <taxon>Fungi</taxon>
        <taxon>Dikarya</taxon>
        <taxon>Ascomycota</taxon>
        <taxon>Pezizomycotina</taxon>
        <taxon>Sordariomycetes</taxon>
        <taxon>Xylariomycetidae</taxon>
        <taxon>Amphisphaeriales</taxon>
        <taxon>Sporocadaceae</taxon>
        <taxon>Truncatella</taxon>
    </lineage>
</organism>
<evidence type="ECO:0000256" key="2">
    <source>
        <dbReference type="PIRSR" id="PIRSR000137-1"/>
    </source>
</evidence>
<feature type="active site" description="Proton acceptor" evidence="2">
    <location>
        <position position="588"/>
    </location>
</feature>
<dbReference type="GO" id="GO:0050660">
    <property type="term" value="F:flavin adenine dinucleotide binding"/>
    <property type="evidence" value="ECO:0007669"/>
    <property type="project" value="InterPro"/>
</dbReference>
<comment type="cofactor">
    <cofactor evidence="3">
        <name>FAD</name>
        <dbReference type="ChEBI" id="CHEBI:57692"/>
    </cofactor>
</comment>
<feature type="domain" description="Glucose-methanol-choline oxidoreductase N-terminal" evidence="6">
    <location>
        <begin position="111"/>
        <end position="134"/>
    </location>
</feature>
<dbReference type="PROSITE" id="PS00624">
    <property type="entry name" value="GMC_OXRED_2"/>
    <property type="match status" value="1"/>
</dbReference>
<feature type="active site" description="Proton donor" evidence="2">
    <location>
        <position position="545"/>
    </location>
</feature>
<dbReference type="InterPro" id="IPR012132">
    <property type="entry name" value="GMC_OxRdtase"/>
</dbReference>
<evidence type="ECO:0000256" key="4">
    <source>
        <dbReference type="RuleBase" id="RU003968"/>
    </source>
</evidence>
<reference evidence="8" key="1">
    <citation type="journal article" date="2021" name="Nat. Commun.">
        <title>Genetic determinants of endophytism in the Arabidopsis root mycobiome.</title>
        <authorList>
            <person name="Mesny F."/>
            <person name="Miyauchi S."/>
            <person name="Thiergart T."/>
            <person name="Pickel B."/>
            <person name="Atanasova L."/>
            <person name="Karlsson M."/>
            <person name="Huettel B."/>
            <person name="Barry K.W."/>
            <person name="Haridas S."/>
            <person name="Chen C."/>
            <person name="Bauer D."/>
            <person name="Andreopoulos W."/>
            <person name="Pangilinan J."/>
            <person name="LaButti K."/>
            <person name="Riley R."/>
            <person name="Lipzen A."/>
            <person name="Clum A."/>
            <person name="Drula E."/>
            <person name="Henrissat B."/>
            <person name="Kohler A."/>
            <person name="Grigoriev I.V."/>
            <person name="Martin F.M."/>
            <person name="Hacquard S."/>
        </authorList>
    </citation>
    <scope>NUCLEOTIDE SEQUENCE</scope>
    <source>
        <strain evidence="8">MPI-SDFR-AT-0073</strain>
    </source>
</reference>
<dbReference type="Pfam" id="PF05199">
    <property type="entry name" value="GMC_oxred_C"/>
    <property type="match status" value="1"/>
</dbReference>
<dbReference type="GO" id="GO:0016614">
    <property type="term" value="F:oxidoreductase activity, acting on CH-OH group of donors"/>
    <property type="evidence" value="ECO:0007669"/>
    <property type="project" value="InterPro"/>
</dbReference>
<keyword evidence="5" id="KW-0732">Signal</keyword>
<dbReference type="SUPFAM" id="SSF54373">
    <property type="entry name" value="FAD-linked reductases, C-terminal domain"/>
    <property type="match status" value="1"/>
</dbReference>
<evidence type="ECO:0000256" key="1">
    <source>
        <dbReference type="ARBA" id="ARBA00010790"/>
    </source>
</evidence>
<dbReference type="InterPro" id="IPR000172">
    <property type="entry name" value="GMC_OxRdtase_N"/>
</dbReference>
<dbReference type="SUPFAM" id="SSF51905">
    <property type="entry name" value="FAD/NAD(P)-binding domain"/>
    <property type="match status" value="1"/>
</dbReference>
<dbReference type="PIRSF" id="PIRSF000137">
    <property type="entry name" value="Alcohol_oxidase"/>
    <property type="match status" value="1"/>
</dbReference>
<dbReference type="EMBL" id="JAGPXC010000001">
    <property type="protein sequence ID" value="KAH6660926.1"/>
    <property type="molecule type" value="Genomic_DNA"/>
</dbReference>
<accession>A0A9P8UYK1</accession>
<evidence type="ECO:0000259" key="7">
    <source>
        <dbReference type="PROSITE" id="PS00624"/>
    </source>
</evidence>
<evidence type="ECO:0000256" key="3">
    <source>
        <dbReference type="PIRSR" id="PIRSR000137-2"/>
    </source>
</evidence>
<dbReference type="GO" id="GO:0044550">
    <property type="term" value="P:secondary metabolite biosynthetic process"/>
    <property type="evidence" value="ECO:0007669"/>
    <property type="project" value="TreeGrafter"/>
</dbReference>
<feature type="binding site" evidence="3">
    <location>
        <position position="253"/>
    </location>
    <ligand>
        <name>FAD</name>
        <dbReference type="ChEBI" id="CHEBI:57692"/>
    </ligand>
</feature>
<dbReference type="OrthoDB" id="269227at2759"/>
<feature type="chain" id="PRO_5040358429" evidence="5">
    <location>
        <begin position="21"/>
        <end position="611"/>
    </location>
</feature>
<comment type="similarity">
    <text evidence="1 4">Belongs to the GMC oxidoreductase family.</text>
</comment>
<dbReference type="PROSITE" id="PS00623">
    <property type="entry name" value="GMC_OXRED_1"/>
    <property type="match status" value="1"/>
</dbReference>
<keyword evidence="4" id="KW-0285">Flavoprotein</keyword>
<evidence type="ECO:0000259" key="6">
    <source>
        <dbReference type="PROSITE" id="PS00623"/>
    </source>
</evidence>
<dbReference type="PANTHER" id="PTHR11552">
    <property type="entry name" value="GLUCOSE-METHANOL-CHOLINE GMC OXIDOREDUCTASE"/>
    <property type="match status" value="1"/>
</dbReference>
<feature type="signal peptide" evidence="5">
    <location>
        <begin position="1"/>
        <end position="20"/>
    </location>
</feature>
<protein>
    <submittedName>
        <fullName evidence="8">GMC oxidoreductase</fullName>
    </submittedName>
</protein>
<evidence type="ECO:0000313" key="8">
    <source>
        <dbReference type="EMBL" id="KAH6660926.1"/>
    </source>
</evidence>
<dbReference type="Gene3D" id="3.50.50.60">
    <property type="entry name" value="FAD/NAD(P)-binding domain"/>
    <property type="match status" value="1"/>
</dbReference>
<dbReference type="InterPro" id="IPR036188">
    <property type="entry name" value="FAD/NAD-bd_sf"/>
</dbReference>
<sequence length="611" mass="66050">MSYLFRAVFLRIAAVCVASASTETVFKTTCGSYDYIIVGGGTAGTALATRLSQSLPDHSILLIEAGPSALEDLKINVPAFRGSTVGGPLDWNLTTLPQAQAGNRVFSVPRGKVLGGSSALNFMLWNRASIAEYDAWGEIGNPGWNWESVSEAMVRSENFTNLNLTEAGFDVRGHEGPIHTTISRYTPETQHLWRASLESLGIPHNIESLSGHPLGVAFHPGSIDTIEWKRSYSANSYLPKSKSNLEVLLSTRVARVDLANSDGKDFVATGVTLEDGTKFHAQREVILSAGSLQSPGLLELSGIGQKAVLKKAGIEQVIDLAGVGENMQDHIRVQLVWQVKDGYAGLDKLIYNSTFATEQLTLWGNREFSIYDEIPNGIALLNYNQAFGNDTANALLAVATEEYGNSTNTIDKKKLDLLADDSVPKVEVVFLDGYLGTGSYPTPDNPDYGNNYVTMVIAVMHSLSRGKVHITSANVSDTPDLDPGYLSSEHDVKTLISSGKLARKLANTKPLADILVEEYQPGNGKVNTDDEWNDFVRDQSLSFYHLASTCAMLPKEDGGVVDSQLKVWGTKNLRVVDASVIPVLIASHTQTAVYGIAERAAILITESAIIA</sequence>
<feature type="domain" description="Glucose-methanol-choline oxidoreductase N-terminal" evidence="7">
    <location>
        <begin position="290"/>
        <end position="304"/>
    </location>
</feature>